<evidence type="ECO:0000313" key="2">
    <source>
        <dbReference type="Proteomes" id="UP000199065"/>
    </source>
</evidence>
<accession>A0A1I2RZJ2</accession>
<gene>
    <name evidence="1" type="ORF">SAMN05660282_00938</name>
</gene>
<dbReference type="Proteomes" id="UP000199065">
    <property type="component" value="Unassembled WGS sequence"/>
</dbReference>
<organism evidence="1 2">
    <name type="scientific">Corynebacterium spheniscorum</name>
    <dbReference type="NCBI Taxonomy" id="185761"/>
    <lineage>
        <taxon>Bacteria</taxon>
        <taxon>Bacillati</taxon>
        <taxon>Actinomycetota</taxon>
        <taxon>Actinomycetes</taxon>
        <taxon>Mycobacteriales</taxon>
        <taxon>Corynebacteriaceae</taxon>
        <taxon>Corynebacterium</taxon>
    </lineage>
</organism>
<proteinExistence type="predicted"/>
<keyword evidence="2" id="KW-1185">Reference proteome</keyword>
<sequence>MALPAGYVLAVKQPAGAVCLAGGECFASAVCLAGVVRSPAGDPLGLAGLPVERLLGAGGPAGWWALQPAGYACHSLWRFDRAYSGYKDVSAAFGWRCVLG</sequence>
<reference evidence="1 2" key="1">
    <citation type="submission" date="2016-10" db="EMBL/GenBank/DDBJ databases">
        <authorList>
            <person name="de Groot N.N."/>
        </authorList>
    </citation>
    <scope>NUCLEOTIDE SEQUENCE [LARGE SCALE GENOMIC DNA]</scope>
    <source>
        <strain>J11</strain>
        <strain evidence="2">PG 39</strain>
    </source>
</reference>
<protein>
    <submittedName>
        <fullName evidence="1">Uncharacterized protein</fullName>
    </submittedName>
</protein>
<name>A0A1I2RZJ2_9CORY</name>
<dbReference type="AlphaFoldDB" id="A0A1I2RZJ2"/>
<evidence type="ECO:0000313" key="1">
    <source>
        <dbReference type="EMBL" id="SFG44959.1"/>
    </source>
</evidence>
<dbReference type="EMBL" id="FOPJ01000004">
    <property type="protein sequence ID" value="SFG44959.1"/>
    <property type="molecule type" value="Genomic_DNA"/>
</dbReference>